<organism evidence="4 5">
    <name type="scientific">Dyadobacter luticola</name>
    <dbReference type="NCBI Taxonomy" id="1979387"/>
    <lineage>
        <taxon>Bacteria</taxon>
        <taxon>Pseudomonadati</taxon>
        <taxon>Bacteroidota</taxon>
        <taxon>Cytophagia</taxon>
        <taxon>Cytophagales</taxon>
        <taxon>Spirosomataceae</taxon>
        <taxon>Dyadobacter</taxon>
    </lineage>
</organism>
<keyword evidence="1" id="KW-1133">Transmembrane helix</keyword>
<gene>
    <name evidence="4" type="ORF">FEN17_22465</name>
</gene>
<reference evidence="4 5" key="1">
    <citation type="submission" date="2019-05" db="EMBL/GenBank/DDBJ databases">
        <authorList>
            <person name="Qu J.-H."/>
        </authorList>
    </citation>
    <scope>NUCLEOTIDE SEQUENCE [LARGE SCALE GENOMIC DNA]</scope>
    <source>
        <strain evidence="4 5">T17</strain>
    </source>
</reference>
<keyword evidence="1" id="KW-0812">Transmembrane</keyword>
<protein>
    <submittedName>
        <fullName evidence="4">DUF4974 domain-containing protein</fullName>
    </submittedName>
</protein>
<evidence type="ECO:0000256" key="1">
    <source>
        <dbReference type="SAM" id="Phobius"/>
    </source>
</evidence>
<dbReference type="EMBL" id="VCEJ01000005">
    <property type="protein sequence ID" value="TLU99331.1"/>
    <property type="molecule type" value="Genomic_DNA"/>
</dbReference>
<evidence type="ECO:0000259" key="2">
    <source>
        <dbReference type="Pfam" id="PF04773"/>
    </source>
</evidence>
<accession>A0A5R9KST1</accession>
<keyword evidence="1" id="KW-0472">Membrane</keyword>
<feature type="transmembrane region" description="Helical" evidence="1">
    <location>
        <begin position="98"/>
        <end position="120"/>
    </location>
</feature>
<dbReference type="PIRSF" id="PIRSF018266">
    <property type="entry name" value="FecR"/>
    <property type="match status" value="1"/>
</dbReference>
<dbReference type="Pfam" id="PF16344">
    <property type="entry name" value="FecR_C"/>
    <property type="match status" value="1"/>
</dbReference>
<feature type="domain" description="Protein FecR C-terminal" evidence="3">
    <location>
        <begin position="295"/>
        <end position="361"/>
    </location>
</feature>
<evidence type="ECO:0000259" key="3">
    <source>
        <dbReference type="Pfam" id="PF16344"/>
    </source>
</evidence>
<dbReference type="AlphaFoldDB" id="A0A5R9KST1"/>
<comment type="caution">
    <text evidence="4">The sequence shown here is derived from an EMBL/GenBank/DDBJ whole genome shotgun (WGS) entry which is preliminary data.</text>
</comment>
<dbReference type="InterPro" id="IPR032508">
    <property type="entry name" value="FecR_C"/>
</dbReference>
<dbReference type="Gene3D" id="2.60.120.1440">
    <property type="match status" value="1"/>
</dbReference>
<dbReference type="PANTHER" id="PTHR30273">
    <property type="entry name" value="PERIPLASMIC SIGNAL SENSOR AND SIGMA FACTOR ACTIVATOR FECR-RELATED"/>
    <property type="match status" value="1"/>
</dbReference>
<dbReference type="GO" id="GO:0016989">
    <property type="term" value="F:sigma factor antagonist activity"/>
    <property type="evidence" value="ECO:0007669"/>
    <property type="project" value="TreeGrafter"/>
</dbReference>
<feature type="domain" description="FecR protein" evidence="2">
    <location>
        <begin position="149"/>
        <end position="236"/>
    </location>
</feature>
<evidence type="ECO:0000313" key="4">
    <source>
        <dbReference type="EMBL" id="TLU99331.1"/>
    </source>
</evidence>
<sequence length="368" mass="41384">MNSRFSQTLEHLLQDPAFISWTKGEKPQDDLLWEHWAAEAPDRQEILEKAKEFVHAVEWENRLVSDKHIERKIAQALKTAKQIEIINRKNAVSRFPMSVWSMAASLLIALGIGFTVLRIYKNHTVSTQNQPVAADTKSIFKTVTNESAAVKYVRLPDGSSIVLQKNSTVQFPEHFEKDKREVYLLGDAFFEVVKNPDQPFFVYANELVAKVHGTSFSIQAEEKGEQVVVAVKTGKVSVFAKDDSKAKDYETDKTLSAMLLTCNEQVTFERSGSKLVRSTAKSPVLLHIPIEKQVFTYSETPVSEVFASLAKAYGVDIHYDKAAMAHCSITATLGDEPLENKLKWICAILEAEYDTDQEKISIKGNPCQ</sequence>
<proteinExistence type="predicted"/>
<dbReference type="InterPro" id="IPR012373">
    <property type="entry name" value="Ferrdict_sens_TM"/>
</dbReference>
<dbReference type="Pfam" id="PF04773">
    <property type="entry name" value="FecR"/>
    <property type="match status" value="1"/>
</dbReference>
<dbReference type="InterPro" id="IPR006860">
    <property type="entry name" value="FecR"/>
</dbReference>
<dbReference type="PANTHER" id="PTHR30273:SF2">
    <property type="entry name" value="PROTEIN FECR"/>
    <property type="match status" value="1"/>
</dbReference>
<dbReference type="RefSeq" id="WP_138367620.1">
    <property type="nucleotide sequence ID" value="NZ_VCEJ01000005.1"/>
</dbReference>
<keyword evidence="5" id="KW-1185">Reference proteome</keyword>
<evidence type="ECO:0000313" key="5">
    <source>
        <dbReference type="Proteomes" id="UP000306402"/>
    </source>
</evidence>
<name>A0A5R9KST1_9BACT</name>
<dbReference type="OrthoDB" id="645173at2"/>
<dbReference type="Gene3D" id="3.55.50.30">
    <property type="match status" value="1"/>
</dbReference>
<dbReference type="Proteomes" id="UP000306402">
    <property type="component" value="Unassembled WGS sequence"/>
</dbReference>